<keyword evidence="1 8" id="KW-0444">Lipid biosynthesis</keyword>
<comment type="cofactor">
    <cofactor evidence="8">
        <name>Mg(2+)</name>
        <dbReference type="ChEBI" id="CHEBI:18420"/>
    </cofactor>
</comment>
<dbReference type="OrthoDB" id="517356at2"/>
<name>A0A0X8JN66_9BACT</name>
<dbReference type="GO" id="GO:0005737">
    <property type="term" value="C:cytoplasm"/>
    <property type="evidence" value="ECO:0007669"/>
    <property type="project" value="UniProtKB-SubCell"/>
</dbReference>
<dbReference type="InterPro" id="IPR008278">
    <property type="entry name" value="4-PPantetheinyl_Trfase_dom"/>
</dbReference>
<dbReference type="InterPro" id="IPR004568">
    <property type="entry name" value="Ppantetheine-prot_Trfase_dom"/>
</dbReference>
<gene>
    <name evidence="8 10" type="primary">acpS</name>
    <name evidence="10" type="ORF">AXF15_00140</name>
</gene>
<dbReference type="InterPro" id="IPR002582">
    <property type="entry name" value="ACPS"/>
</dbReference>
<reference evidence="11" key="1">
    <citation type="submission" date="2016-02" db="EMBL/GenBank/DDBJ databases">
        <authorList>
            <person name="Holder M.E."/>
            <person name="Ajami N.J."/>
            <person name="Petrosino J.F."/>
        </authorList>
    </citation>
    <scope>NUCLEOTIDE SEQUENCE [LARGE SCALE GENOMIC DNA]</scope>
    <source>
        <strain evidence="11">DSM 12838</strain>
    </source>
</reference>
<dbReference type="Gene3D" id="3.90.470.20">
    <property type="entry name" value="4'-phosphopantetheinyl transferase domain"/>
    <property type="match status" value="1"/>
</dbReference>
<comment type="subcellular location">
    <subcellularLocation>
        <location evidence="8">Cytoplasm</location>
    </subcellularLocation>
</comment>
<dbReference type="Proteomes" id="UP000063964">
    <property type="component" value="Chromosome"/>
</dbReference>
<dbReference type="RefSeq" id="WP_066601572.1">
    <property type="nucleotide sequence ID" value="NZ_CP014230.1"/>
</dbReference>
<keyword evidence="3 8" id="KW-0479">Metal-binding</keyword>
<comment type="function">
    <text evidence="8">Transfers the 4'-phosphopantetheine moiety from coenzyme A to a Ser of acyl-carrier-protein.</text>
</comment>
<dbReference type="NCBIfam" id="TIGR00516">
    <property type="entry name" value="acpS"/>
    <property type="match status" value="1"/>
</dbReference>
<dbReference type="GO" id="GO:0008897">
    <property type="term" value="F:holo-[acyl-carrier-protein] synthase activity"/>
    <property type="evidence" value="ECO:0007669"/>
    <property type="project" value="UniProtKB-UniRule"/>
</dbReference>
<evidence type="ECO:0000256" key="3">
    <source>
        <dbReference type="ARBA" id="ARBA00022723"/>
    </source>
</evidence>
<dbReference type="KEGG" id="doa:AXF15_00140"/>
<sequence>MIVGLGVDIVELERIARTFRRFGGKFAERILAPAELERLPGEPAAFLASRFAVKEAAVKALGTGFRDGISPCEIEVRSDSLGKPGLVFHGAALERLREIGAVRAHLSLSHGRESAVAVVVLER</sequence>
<comment type="similarity">
    <text evidence="8">Belongs to the P-Pant transferase superfamily. AcpS family.</text>
</comment>
<dbReference type="GO" id="GO:0000287">
    <property type="term" value="F:magnesium ion binding"/>
    <property type="evidence" value="ECO:0007669"/>
    <property type="project" value="UniProtKB-UniRule"/>
</dbReference>
<dbReference type="EMBL" id="CP014230">
    <property type="protein sequence ID" value="AMD91677.1"/>
    <property type="molecule type" value="Genomic_DNA"/>
</dbReference>
<dbReference type="GO" id="GO:0006633">
    <property type="term" value="P:fatty acid biosynthetic process"/>
    <property type="evidence" value="ECO:0007669"/>
    <property type="project" value="UniProtKB-UniRule"/>
</dbReference>
<keyword evidence="8" id="KW-0963">Cytoplasm</keyword>
<dbReference type="InterPro" id="IPR037143">
    <property type="entry name" value="4-PPantetheinyl_Trfase_dom_sf"/>
</dbReference>
<feature type="binding site" evidence="8">
    <location>
        <position position="8"/>
    </location>
    <ligand>
        <name>Mg(2+)</name>
        <dbReference type="ChEBI" id="CHEBI:18420"/>
    </ligand>
</feature>
<comment type="catalytic activity">
    <reaction evidence="8">
        <text>apo-[ACP] + CoA = holo-[ACP] + adenosine 3',5'-bisphosphate + H(+)</text>
        <dbReference type="Rhea" id="RHEA:12068"/>
        <dbReference type="Rhea" id="RHEA-COMP:9685"/>
        <dbReference type="Rhea" id="RHEA-COMP:9690"/>
        <dbReference type="ChEBI" id="CHEBI:15378"/>
        <dbReference type="ChEBI" id="CHEBI:29999"/>
        <dbReference type="ChEBI" id="CHEBI:57287"/>
        <dbReference type="ChEBI" id="CHEBI:58343"/>
        <dbReference type="ChEBI" id="CHEBI:64479"/>
        <dbReference type="EC" id="2.7.8.7"/>
    </reaction>
</comment>
<evidence type="ECO:0000313" key="11">
    <source>
        <dbReference type="Proteomes" id="UP000063964"/>
    </source>
</evidence>
<keyword evidence="2 8" id="KW-0808">Transferase</keyword>
<accession>A0A0X8JN66</accession>
<proteinExistence type="inferred from homology"/>
<dbReference type="Pfam" id="PF01648">
    <property type="entry name" value="ACPS"/>
    <property type="match status" value="1"/>
</dbReference>
<dbReference type="AlphaFoldDB" id="A0A0X8JN66"/>
<evidence type="ECO:0000256" key="1">
    <source>
        <dbReference type="ARBA" id="ARBA00022516"/>
    </source>
</evidence>
<dbReference type="SUPFAM" id="SSF56214">
    <property type="entry name" value="4'-phosphopantetheinyl transferase"/>
    <property type="match status" value="1"/>
</dbReference>
<organism evidence="10 11">
    <name type="scientific">Desulfomicrobium orale DSM 12838</name>
    <dbReference type="NCBI Taxonomy" id="888061"/>
    <lineage>
        <taxon>Bacteria</taxon>
        <taxon>Pseudomonadati</taxon>
        <taxon>Thermodesulfobacteriota</taxon>
        <taxon>Desulfovibrionia</taxon>
        <taxon>Desulfovibrionales</taxon>
        <taxon>Desulfomicrobiaceae</taxon>
        <taxon>Desulfomicrobium</taxon>
    </lineage>
</organism>
<evidence type="ECO:0000256" key="6">
    <source>
        <dbReference type="ARBA" id="ARBA00023098"/>
    </source>
</evidence>
<dbReference type="HAMAP" id="MF_00101">
    <property type="entry name" value="AcpS"/>
    <property type="match status" value="1"/>
</dbReference>
<evidence type="ECO:0000313" key="10">
    <source>
        <dbReference type="EMBL" id="AMD91677.1"/>
    </source>
</evidence>
<dbReference type="NCBIfam" id="TIGR00556">
    <property type="entry name" value="pantethn_trn"/>
    <property type="match status" value="1"/>
</dbReference>
<evidence type="ECO:0000256" key="5">
    <source>
        <dbReference type="ARBA" id="ARBA00022842"/>
    </source>
</evidence>
<feature type="binding site" evidence="8">
    <location>
        <position position="55"/>
    </location>
    <ligand>
        <name>Mg(2+)</name>
        <dbReference type="ChEBI" id="CHEBI:18420"/>
    </ligand>
</feature>
<protein>
    <recommendedName>
        <fullName evidence="8">Holo-[acyl-carrier-protein] synthase</fullName>
        <shortName evidence="8">Holo-ACP synthase</shortName>
        <ecNumber evidence="8">2.7.8.7</ecNumber>
    </recommendedName>
    <alternativeName>
        <fullName evidence="8">4'-phosphopantetheinyl transferase AcpS</fullName>
    </alternativeName>
</protein>
<keyword evidence="4 8" id="KW-0276">Fatty acid metabolism</keyword>
<evidence type="ECO:0000256" key="7">
    <source>
        <dbReference type="ARBA" id="ARBA00023160"/>
    </source>
</evidence>
<dbReference type="STRING" id="888061.AXF15_00140"/>
<keyword evidence="11" id="KW-1185">Reference proteome</keyword>
<keyword evidence="6 8" id="KW-0443">Lipid metabolism</keyword>
<dbReference type="EC" id="2.7.8.7" evidence="8"/>
<evidence type="ECO:0000259" key="9">
    <source>
        <dbReference type="Pfam" id="PF01648"/>
    </source>
</evidence>
<evidence type="ECO:0000256" key="2">
    <source>
        <dbReference type="ARBA" id="ARBA00022679"/>
    </source>
</evidence>
<evidence type="ECO:0000256" key="8">
    <source>
        <dbReference type="HAMAP-Rule" id="MF_00101"/>
    </source>
</evidence>
<keyword evidence="7 8" id="KW-0275">Fatty acid biosynthesis</keyword>
<keyword evidence="5 8" id="KW-0460">Magnesium</keyword>
<evidence type="ECO:0000256" key="4">
    <source>
        <dbReference type="ARBA" id="ARBA00022832"/>
    </source>
</evidence>
<dbReference type="NCBIfam" id="NF011251">
    <property type="entry name" value="PRK14657.1"/>
    <property type="match status" value="1"/>
</dbReference>
<feature type="domain" description="4'-phosphopantetheinyl transferase" evidence="9">
    <location>
        <begin position="4"/>
        <end position="94"/>
    </location>
</feature>